<keyword evidence="3" id="KW-0720">Serine protease</keyword>
<keyword evidence="1" id="KW-0645">Protease</keyword>
<evidence type="ECO:0000259" key="5">
    <source>
        <dbReference type="Pfam" id="PF00089"/>
    </source>
</evidence>
<feature type="domain" description="Peptidase S1" evidence="5">
    <location>
        <begin position="8"/>
        <end position="80"/>
    </location>
</feature>
<dbReference type="Gene3D" id="2.40.10.10">
    <property type="entry name" value="Trypsin-like serine proteases"/>
    <property type="match status" value="2"/>
</dbReference>
<keyword evidence="4" id="KW-1015">Disulfide bond</keyword>
<keyword evidence="2" id="KW-0378">Hydrolase</keyword>
<sequence length="81" mass="9190">MGLLDQQNRSNSLIQKRAIKRIISHPHFNDFTYDFDIAVMELASPVTFSKEIAAICLPDATHEFPAGKNIWVTGWGRTEET</sequence>
<dbReference type="GO" id="GO:0006508">
    <property type="term" value="P:proteolysis"/>
    <property type="evidence" value="ECO:0007669"/>
    <property type="project" value="UniProtKB-KW"/>
</dbReference>
<evidence type="ECO:0000256" key="4">
    <source>
        <dbReference type="ARBA" id="ARBA00023157"/>
    </source>
</evidence>
<dbReference type="EMBL" id="AZIM01058089">
    <property type="protein sequence ID" value="ETE55962.1"/>
    <property type="molecule type" value="Genomic_DNA"/>
</dbReference>
<dbReference type="GO" id="GO:0004252">
    <property type="term" value="F:serine-type endopeptidase activity"/>
    <property type="evidence" value="ECO:0007669"/>
    <property type="project" value="InterPro"/>
</dbReference>
<evidence type="ECO:0000313" key="6">
    <source>
        <dbReference type="EMBL" id="ETE55962.1"/>
    </source>
</evidence>
<dbReference type="OrthoDB" id="93664at2759"/>
<name>V8N349_OPHHA</name>
<accession>V8N349</accession>
<evidence type="ECO:0000256" key="2">
    <source>
        <dbReference type="ARBA" id="ARBA00022801"/>
    </source>
</evidence>
<dbReference type="PANTHER" id="PTHR24252">
    <property type="entry name" value="ACROSIN-RELATED"/>
    <property type="match status" value="1"/>
</dbReference>
<feature type="non-terminal residue" evidence="6">
    <location>
        <position position="81"/>
    </location>
</feature>
<proteinExistence type="predicted"/>
<reference evidence="6 7" key="1">
    <citation type="journal article" date="2013" name="Proc. Natl. Acad. Sci. U.S.A.">
        <title>The king cobra genome reveals dynamic gene evolution and adaptation in the snake venom system.</title>
        <authorList>
            <person name="Vonk F.J."/>
            <person name="Casewell N.R."/>
            <person name="Henkel C.V."/>
            <person name="Heimberg A.M."/>
            <person name="Jansen H.J."/>
            <person name="McCleary R.J."/>
            <person name="Kerkkamp H.M."/>
            <person name="Vos R.A."/>
            <person name="Guerreiro I."/>
            <person name="Calvete J.J."/>
            <person name="Wuster W."/>
            <person name="Woods A.E."/>
            <person name="Logan J.M."/>
            <person name="Harrison R.A."/>
            <person name="Castoe T.A."/>
            <person name="de Koning A.P."/>
            <person name="Pollock D.D."/>
            <person name="Yandell M."/>
            <person name="Calderon D."/>
            <person name="Renjifo C."/>
            <person name="Currier R.B."/>
            <person name="Salgado D."/>
            <person name="Pla D."/>
            <person name="Sanz L."/>
            <person name="Hyder A.S."/>
            <person name="Ribeiro J.M."/>
            <person name="Arntzen J.W."/>
            <person name="van den Thillart G.E."/>
            <person name="Boetzer M."/>
            <person name="Pirovano W."/>
            <person name="Dirks R.P."/>
            <person name="Spaink H.P."/>
            <person name="Duboule D."/>
            <person name="McGlinn E."/>
            <person name="Kini R.M."/>
            <person name="Richardson M.K."/>
        </authorList>
    </citation>
    <scope>NUCLEOTIDE SEQUENCE</scope>
    <source>
        <tissue evidence="6">Blood</tissue>
    </source>
</reference>
<dbReference type="AlphaFoldDB" id="V8N349"/>
<keyword evidence="7" id="KW-1185">Reference proteome</keyword>
<gene>
    <name evidence="6" type="ORF">L345_18329</name>
</gene>
<protein>
    <recommendedName>
        <fullName evidence="5">Peptidase S1 domain-containing protein</fullName>
    </recommendedName>
</protein>
<dbReference type="Proteomes" id="UP000018936">
    <property type="component" value="Unassembled WGS sequence"/>
</dbReference>
<comment type="caution">
    <text evidence="6">The sequence shown here is derived from an EMBL/GenBank/DDBJ whole genome shotgun (WGS) entry which is preliminary data.</text>
</comment>
<dbReference type="InterPro" id="IPR043504">
    <property type="entry name" value="Peptidase_S1_PA_chymotrypsin"/>
</dbReference>
<dbReference type="PANTHER" id="PTHR24252:SF17">
    <property type="entry name" value="SUPPRESSOR OF TUMORIGENICITY 14 PROTEIN HOMOLOG-RELATED"/>
    <property type="match status" value="1"/>
</dbReference>
<evidence type="ECO:0000313" key="7">
    <source>
        <dbReference type="Proteomes" id="UP000018936"/>
    </source>
</evidence>
<dbReference type="SUPFAM" id="SSF50494">
    <property type="entry name" value="Trypsin-like serine proteases"/>
    <property type="match status" value="1"/>
</dbReference>
<dbReference type="InterPro" id="IPR001254">
    <property type="entry name" value="Trypsin_dom"/>
</dbReference>
<organism evidence="6 7">
    <name type="scientific">Ophiophagus hannah</name>
    <name type="common">King cobra</name>
    <name type="synonym">Naja hannah</name>
    <dbReference type="NCBI Taxonomy" id="8665"/>
    <lineage>
        <taxon>Eukaryota</taxon>
        <taxon>Metazoa</taxon>
        <taxon>Chordata</taxon>
        <taxon>Craniata</taxon>
        <taxon>Vertebrata</taxon>
        <taxon>Euteleostomi</taxon>
        <taxon>Lepidosauria</taxon>
        <taxon>Squamata</taxon>
        <taxon>Bifurcata</taxon>
        <taxon>Unidentata</taxon>
        <taxon>Episquamata</taxon>
        <taxon>Toxicofera</taxon>
        <taxon>Serpentes</taxon>
        <taxon>Colubroidea</taxon>
        <taxon>Elapidae</taxon>
        <taxon>Elapinae</taxon>
        <taxon>Ophiophagus</taxon>
    </lineage>
</organism>
<evidence type="ECO:0000256" key="3">
    <source>
        <dbReference type="ARBA" id="ARBA00022825"/>
    </source>
</evidence>
<evidence type="ECO:0000256" key="1">
    <source>
        <dbReference type="ARBA" id="ARBA00022670"/>
    </source>
</evidence>
<feature type="non-terminal residue" evidence="6">
    <location>
        <position position="1"/>
    </location>
</feature>
<dbReference type="InterPro" id="IPR009003">
    <property type="entry name" value="Peptidase_S1_PA"/>
</dbReference>
<dbReference type="Pfam" id="PF00089">
    <property type="entry name" value="Trypsin"/>
    <property type="match status" value="1"/>
</dbReference>